<evidence type="ECO:0000256" key="1">
    <source>
        <dbReference type="SAM" id="MobiDB-lite"/>
    </source>
</evidence>
<dbReference type="AlphaFoldDB" id="A0A0F9M7S1"/>
<feature type="region of interest" description="Disordered" evidence="1">
    <location>
        <begin position="16"/>
        <end position="39"/>
    </location>
</feature>
<comment type="caution">
    <text evidence="3">The sequence shown here is derived from an EMBL/GenBank/DDBJ whole genome shotgun (WGS) entry which is preliminary data.</text>
</comment>
<dbReference type="EMBL" id="LAZR01005030">
    <property type="protein sequence ID" value="KKN03460.1"/>
    <property type="molecule type" value="Genomic_DNA"/>
</dbReference>
<feature type="domain" description="HNH nuclease" evidence="2">
    <location>
        <begin position="62"/>
        <end position="104"/>
    </location>
</feature>
<proteinExistence type="predicted"/>
<evidence type="ECO:0000259" key="2">
    <source>
        <dbReference type="Pfam" id="PF13392"/>
    </source>
</evidence>
<reference evidence="3" key="1">
    <citation type="journal article" date="2015" name="Nature">
        <title>Complex archaea that bridge the gap between prokaryotes and eukaryotes.</title>
        <authorList>
            <person name="Spang A."/>
            <person name="Saw J.H."/>
            <person name="Jorgensen S.L."/>
            <person name="Zaremba-Niedzwiedzka K."/>
            <person name="Martijn J."/>
            <person name="Lind A.E."/>
            <person name="van Eijk R."/>
            <person name="Schleper C."/>
            <person name="Guy L."/>
            <person name="Ettema T.J."/>
        </authorList>
    </citation>
    <scope>NUCLEOTIDE SEQUENCE</scope>
</reference>
<dbReference type="InterPro" id="IPR003615">
    <property type="entry name" value="HNH_nuc"/>
</dbReference>
<protein>
    <recommendedName>
        <fullName evidence="2">HNH nuclease domain-containing protein</fullName>
    </recommendedName>
</protein>
<dbReference type="InterPro" id="IPR013324">
    <property type="entry name" value="RNA_pol_sigma_r3/r4-like"/>
</dbReference>
<accession>A0A0F9M7S1</accession>
<name>A0A0F9M7S1_9ZZZZ</name>
<gene>
    <name evidence="3" type="ORF">LCGC14_1107460</name>
</gene>
<dbReference type="SUPFAM" id="SSF88659">
    <property type="entry name" value="Sigma3 and sigma4 domains of RNA polymerase sigma factors"/>
    <property type="match status" value="1"/>
</dbReference>
<dbReference type="InterPro" id="IPR044925">
    <property type="entry name" value="His-Me_finger_sf"/>
</dbReference>
<sequence>MLKNIPGFPDYGITKDGEVWSKPHTTPHGHKRKGRWLKPRNDSGGYRLVTLRNKSKVFTGRIHRLVLETFVGPCPAGEESRHLDGNKQNNRLDNLCWGTHQENMTDKLVHGSVPCGIQHSLAKLTEQNVRMIIYMYRTGLFTMREIALQYGITAPLVNNILKRKTWKHLWASSAALRRNQK</sequence>
<organism evidence="3">
    <name type="scientific">marine sediment metagenome</name>
    <dbReference type="NCBI Taxonomy" id="412755"/>
    <lineage>
        <taxon>unclassified sequences</taxon>
        <taxon>metagenomes</taxon>
        <taxon>ecological metagenomes</taxon>
    </lineage>
</organism>
<feature type="compositionally biased region" description="Basic residues" evidence="1">
    <location>
        <begin position="25"/>
        <end position="38"/>
    </location>
</feature>
<dbReference type="Gene3D" id="3.90.75.20">
    <property type="match status" value="1"/>
</dbReference>
<evidence type="ECO:0000313" key="3">
    <source>
        <dbReference type="EMBL" id="KKN03460.1"/>
    </source>
</evidence>
<dbReference type="Pfam" id="PF13392">
    <property type="entry name" value="HNH_3"/>
    <property type="match status" value="1"/>
</dbReference>
<dbReference type="SUPFAM" id="SSF54060">
    <property type="entry name" value="His-Me finger endonucleases"/>
    <property type="match status" value="1"/>
</dbReference>